<evidence type="ECO:0000256" key="12">
    <source>
        <dbReference type="ARBA" id="ARBA00023065"/>
    </source>
</evidence>
<evidence type="ECO:0000256" key="1">
    <source>
        <dbReference type="ARBA" id="ARBA00004479"/>
    </source>
</evidence>
<protein>
    <recommendedName>
        <fullName evidence="18">VWFA domain-containing protein</fullName>
    </recommendedName>
</protein>
<dbReference type="SUPFAM" id="SSF53300">
    <property type="entry name" value="vWA-like"/>
    <property type="match status" value="1"/>
</dbReference>
<evidence type="ECO:0000259" key="18">
    <source>
        <dbReference type="PROSITE" id="PS50234"/>
    </source>
</evidence>
<organism evidence="19 20">
    <name type="scientific">Knipowitschia caucasica</name>
    <name type="common">Caucasian dwarf goby</name>
    <name type="synonym">Pomatoschistus caucasicus</name>
    <dbReference type="NCBI Taxonomy" id="637954"/>
    <lineage>
        <taxon>Eukaryota</taxon>
        <taxon>Metazoa</taxon>
        <taxon>Chordata</taxon>
        <taxon>Craniata</taxon>
        <taxon>Vertebrata</taxon>
        <taxon>Euteleostomi</taxon>
        <taxon>Actinopterygii</taxon>
        <taxon>Neopterygii</taxon>
        <taxon>Teleostei</taxon>
        <taxon>Neoteleostei</taxon>
        <taxon>Acanthomorphata</taxon>
        <taxon>Gobiaria</taxon>
        <taxon>Gobiiformes</taxon>
        <taxon>Gobioidei</taxon>
        <taxon>Gobiidae</taxon>
        <taxon>Gobiinae</taxon>
        <taxon>Knipowitschia</taxon>
    </lineage>
</organism>
<dbReference type="PANTHER" id="PTHR10166:SF6">
    <property type="entry name" value="VOLTAGE-DEPENDENT CALCIUM CHANNEL SUBUNIT ALPHA-2_DELTA-1"/>
    <property type="match status" value="1"/>
</dbReference>
<accession>A0AAV2KQK1</accession>
<dbReference type="EMBL" id="OZ035824">
    <property type="protein sequence ID" value="CAL1592232.1"/>
    <property type="molecule type" value="Genomic_DNA"/>
</dbReference>
<keyword evidence="4" id="KW-0109">Calcium transport</keyword>
<evidence type="ECO:0000256" key="16">
    <source>
        <dbReference type="ARBA" id="ARBA00023303"/>
    </source>
</evidence>
<dbReference type="Proteomes" id="UP001497482">
    <property type="component" value="Chromosome 2"/>
</dbReference>
<keyword evidence="13" id="KW-0472">Membrane</keyword>
<comment type="subcellular location">
    <subcellularLocation>
        <location evidence="1">Membrane</location>
        <topology evidence="1">Single-pass type I membrane protein</topology>
    </subcellularLocation>
</comment>
<evidence type="ECO:0000256" key="2">
    <source>
        <dbReference type="ARBA" id="ARBA00007060"/>
    </source>
</evidence>
<keyword evidence="5" id="KW-0107">Calcium channel</keyword>
<reference evidence="19 20" key="1">
    <citation type="submission" date="2024-04" db="EMBL/GenBank/DDBJ databases">
        <authorList>
            <person name="Waldvogel A.-M."/>
            <person name="Schoenle A."/>
        </authorList>
    </citation>
    <scope>NUCLEOTIDE SEQUENCE [LARGE SCALE GENOMIC DNA]</scope>
</reference>
<keyword evidence="20" id="KW-1185">Reference proteome</keyword>
<dbReference type="PROSITE" id="PS50234">
    <property type="entry name" value="VWFA"/>
    <property type="match status" value="1"/>
</dbReference>
<evidence type="ECO:0000256" key="6">
    <source>
        <dbReference type="ARBA" id="ARBA00022692"/>
    </source>
</evidence>
<evidence type="ECO:0000256" key="10">
    <source>
        <dbReference type="ARBA" id="ARBA00022882"/>
    </source>
</evidence>
<dbReference type="CDD" id="cd12912">
    <property type="entry name" value="PDC2_MCP_like"/>
    <property type="match status" value="1"/>
</dbReference>
<keyword evidence="16" id="KW-0407">Ion channel</keyword>
<evidence type="ECO:0000313" key="19">
    <source>
        <dbReference type="EMBL" id="CAL1592232.1"/>
    </source>
</evidence>
<feature type="region of interest" description="Disordered" evidence="17">
    <location>
        <begin position="482"/>
        <end position="563"/>
    </location>
</feature>
<dbReference type="GO" id="GO:0046872">
    <property type="term" value="F:metal ion binding"/>
    <property type="evidence" value="ECO:0007669"/>
    <property type="project" value="UniProtKB-KW"/>
</dbReference>
<dbReference type="Gene3D" id="3.30.450.20">
    <property type="entry name" value="PAS domain"/>
    <property type="match status" value="1"/>
</dbReference>
<evidence type="ECO:0000256" key="14">
    <source>
        <dbReference type="ARBA" id="ARBA00023157"/>
    </source>
</evidence>
<evidence type="ECO:0000256" key="17">
    <source>
        <dbReference type="SAM" id="MobiDB-lite"/>
    </source>
</evidence>
<evidence type="ECO:0000256" key="7">
    <source>
        <dbReference type="ARBA" id="ARBA00022723"/>
    </source>
</evidence>
<dbReference type="PANTHER" id="PTHR10166">
    <property type="entry name" value="VOLTAGE-DEPENDENT CALCIUM CHANNEL SUBUNIT ALPHA-2/DELTA-RELATED"/>
    <property type="match status" value="1"/>
</dbReference>
<name>A0AAV2KQK1_KNICA</name>
<keyword evidence="6" id="KW-0812">Transmembrane</keyword>
<keyword evidence="9" id="KW-0106">Calcium</keyword>
<evidence type="ECO:0000256" key="4">
    <source>
        <dbReference type="ARBA" id="ARBA00022568"/>
    </source>
</evidence>
<dbReference type="GO" id="GO:1990454">
    <property type="term" value="C:L-type voltage-gated calcium channel complex"/>
    <property type="evidence" value="ECO:0007669"/>
    <property type="project" value="TreeGrafter"/>
</dbReference>
<comment type="similarity">
    <text evidence="2">Belongs to the calcium channel subunit alpha-2/delta family.</text>
</comment>
<evidence type="ECO:0000256" key="9">
    <source>
        <dbReference type="ARBA" id="ARBA00022837"/>
    </source>
</evidence>
<dbReference type="FunFam" id="3.30.450.20:FF:000014">
    <property type="entry name" value="voltage-dependent calcium channel subunit alpha-2/delta-1 isoform X1"/>
    <property type="match status" value="1"/>
</dbReference>
<dbReference type="SMART" id="SM00327">
    <property type="entry name" value="VWA"/>
    <property type="match status" value="1"/>
</dbReference>
<keyword evidence="3" id="KW-0813">Transport</keyword>
<gene>
    <name evidence="19" type="ORF">KC01_LOCUS21514</name>
</gene>
<evidence type="ECO:0000256" key="15">
    <source>
        <dbReference type="ARBA" id="ARBA00023180"/>
    </source>
</evidence>
<dbReference type="Pfam" id="PF00092">
    <property type="entry name" value="VWA"/>
    <property type="match status" value="1"/>
</dbReference>
<proteinExistence type="inferred from homology"/>
<evidence type="ECO:0000256" key="5">
    <source>
        <dbReference type="ARBA" id="ARBA00022673"/>
    </source>
</evidence>
<keyword evidence="8" id="KW-0732">Signal</keyword>
<dbReference type="InterPro" id="IPR051173">
    <property type="entry name" value="Ca_channel_alpha-2/delta"/>
</dbReference>
<dbReference type="AlphaFoldDB" id="A0AAV2KQK1"/>
<keyword evidence="10" id="KW-0851">Voltage-gated channel</keyword>
<evidence type="ECO:0000256" key="8">
    <source>
        <dbReference type="ARBA" id="ARBA00022729"/>
    </source>
</evidence>
<feature type="compositionally biased region" description="Polar residues" evidence="17">
    <location>
        <begin position="510"/>
        <end position="539"/>
    </location>
</feature>
<keyword evidence="15" id="KW-0325">Glycoprotein</keyword>
<dbReference type="Gene3D" id="3.40.50.410">
    <property type="entry name" value="von Willebrand factor, type A domain"/>
    <property type="match status" value="1"/>
</dbReference>
<dbReference type="GO" id="GO:0005245">
    <property type="term" value="F:voltage-gated calcium channel activity"/>
    <property type="evidence" value="ECO:0007669"/>
    <property type="project" value="TreeGrafter"/>
</dbReference>
<evidence type="ECO:0000256" key="13">
    <source>
        <dbReference type="ARBA" id="ARBA00023136"/>
    </source>
</evidence>
<keyword evidence="12" id="KW-0406">Ion transport</keyword>
<dbReference type="InterPro" id="IPR036465">
    <property type="entry name" value="vWFA_dom_sf"/>
</dbReference>
<evidence type="ECO:0000256" key="3">
    <source>
        <dbReference type="ARBA" id="ARBA00022448"/>
    </source>
</evidence>
<evidence type="ECO:0000256" key="11">
    <source>
        <dbReference type="ARBA" id="ARBA00022989"/>
    </source>
</evidence>
<evidence type="ECO:0000313" key="20">
    <source>
        <dbReference type="Proteomes" id="UP001497482"/>
    </source>
</evidence>
<keyword evidence="11" id="KW-1133">Transmembrane helix</keyword>
<dbReference type="FunFam" id="3.40.50.410:FF:000006">
    <property type="entry name" value="voltage-dependent calcium channel subunit alpha-2/delta-1 isoform X1"/>
    <property type="match status" value="1"/>
</dbReference>
<keyword evidence="7" id="KW-0479">Metal-binding</keyword>
<feature type="domain" description="VWFA" evidence="18">
    <location>
        <begin position="40"/>
        <end position="217"/>
    </location>
</feature>
<dbReference type="InterPro" id="IPR002035">
    <property type="entry name" value="VWF_A"/>
</dbReference>
<sequence>MGSRLTASPWMDVRKTPSKIDLYDVRRRPWYIQGAASPKDMLILVDASGSVSGLTLKLIRTSVSEMLETLSDDDYVNVVYFNTRVKKTACFDHLVQANVRNKKLLKDAVQNISAKGITNYTKGFEFAFQQLSITNVTRANCNKIIMLFTDGGEERAQAILQRYNADKKVRIFTFSVGQHNYDKRPIQWMACSNKGYFYEIPSIGAIRINTQEYLDVLGRPMVMADKQAKQVQWTNVYLDALELGLVITGTLPVFNKTKTKDDRNGEHQNQLILGVMGIDVSLTDIKKLTPRFTIGPNGYYFAIDPNGYVLLHPNLQPKKRIRNRRLRVNEKFASTFHEEPVTLDFLDAELENDIKVEIRKTMIDGETGERTINTLVKSQDERYIDRGVRTYTWAPVNGTDYSLALVLPKYSEHFLQARIGNDIQQAMVKDITKKMKNMRTQFSRLSKAPPSGSGRRGLTQHQHWIVKNLEFLRPYMKSRETQSSFQLESNSQDDTDEEIGLSSSDDESTRTCASPTPSSSSFNVEVRSGTSTPTCSVSSKEFDPPKPPATKKRRVNPGPTERAADRLNREKMTVLNSIAESIAKPLSLPDMEEERMDEDDVFGQYVASRLRKIKDQRTKTRLIAVLNNAISEAELSILDAMMPNFTNQSPQQPAHYQAGGYVHFLNS</sequence>
<keyword evidence="14" id="KW-1015">Disulfide bond</keyword>